<dbReference type="RefSeq" id="XP_009529047.1">
    <property type="nucleotide sequence ID" value="XM_009530752.1"/>
</dbReference>
<feature type="compositionally biased region" description="Polar residues" evidence="1">
    <location>
        <begin position="56"/>
        <end position="70"/>
    </location>
</feature>
<feature type="region of interest" description="Disordered" evidence="1">
    <location>
        <begin position="263"/>
        <end position="344"/>
    </location>
</feature>
<sequence length="599" mass="64056">MQHAHEPPDTGPPSPATGSARLASQATAMQVDAEGSATDMDITRTNFAGPSPRTLPATTGASMKTTGPVATTPISLGGGSWLQRVQAGISGTTCLSEEEALKSKMLHGVWKPAERAQLLATLTTDWTNIMTILGRQPFKTCVVLHLPRRLCALDLLHPPHFIKEIMISEHRALLEDFHELHLNFSLTANLPPSVRLARNAPHLAILQELFHANTDEAGRGRSMMHRLIGSVTRVSPVKPTAYQVDNVSELMALLTLQRDGLASNPGVTLEQPVGISTTAESGTGRTTEPSPTASTPGPTEPTAPGADFSTKLSKAAKRAKKKAAASVSKDTVPDSAVDTPSPFQREEAIGLYAVLTEEDSDLEDDMDISDNDADGDVDEASYAYPEAARKNSDIDMNVQHECAEPKSETDVVTQDPTAGTSHFQPVVDVGADALAEQAERRSEGHDVVAAAPVHGDLVQSTMDRFVSPSVHSERPAHAASMPVDQPPNTHMLSSPTSDEEFTMGAPHAGSADGDQDLPTQLMHWLASFKGRPVEVAATGQCAMLAFHATTSNYDGAKLPRSAKVTRGANQMKRVVYAIMMANLRRDVELELVNPITELQ</sequence>
<feature type="compositionally biased region" description="Polar residues" evidence="1">
    <location>
        <begin position="486"/>
        <end position="496"/>
    </location>
</feature>
<protein>
    <submittedName>
        <fullName evidence="2">Uncharacterized protein</fullName>
    </submittedName>
</protein>
<keyword evidence="3" id="KW-1185">Reference proteome</keyword>
<feature type="compositionally biased region" description="Polar residues" evidence="1">
    <location>
        <begin position="274"/>
        <end position="285"/>
    </location>
</feature>
<name>G4ZLW3_PHYSP</name>
<organism evidence="2 3">
    <name type="scientific">Phytophthora sojae (strain P6497)</name>
    <name type="common">Soybean stem and root rot agent</name>
    <name type="synonym">Phytophthora megasperma f. sp. glycines</name>
    <dbReference type="NCBI Taxonomy" id="1094619"/>
    <lineage>
        <taxon>Eukaryota</taxon>
        <taxon>Sar</taxon>
        <taxon>Stramenopiles</taxon>
        <taxon>Oomycota</taxon>
        <taxon>Peronosporomycetes</taxon>
        <taxon>Peronosporales</taxon>
        <taxon>Peronosporaceae</taxon>
        <taxon>Phytophthora</taxon>
    </lineage>
</organism>
<evidence type="ECO:0000313" key="3">
    <source>
        <dbReference type="Proteomes" id="UP000002640"/>
    </source>
</evidence>
<proteinExistence type="predicted"/>
<feature type="compositionally biased region" description="Polar residues" evidence="1">
    <location>
        <begin position="410"/>
        <end position="423"/>
    </location>
</feature>
<dbReference type="EMBL" id="JH159155">
    <property type="protein sequence ID" value="EGZ15298.1"/>
    <property type="molecule type" value="Genomic_DNA"/>
</dbReference>
<dbReference type="Proteomes" id="UP000002640">
    <property type="component" value="Unassembled WGS sequence"/>
</dbReference>
<feature type="region of interest" description="Disordered" evidence="1">
    <location>
        <begin position="404"/>
        <end position="426"/>
    </location>
</feature>
<accession>G4ZLW3</accession>
<dbReference type="InParanoid" id="G4ZLW3"/>
<gene>
    <name evidence="2" type="ORF">PHYSODRAFT_333567</name>
</gene>
<reference evidence="2 3" key="1">
    <citation type="journal article" date="2006" name="Science">
        <title>Phytophthora genome sequences uncover evolutionary origins and mechanisms of pathogenesis.</title>
        <authorList>
            <person name="Tyler B.M."/>
            <person name="Tripathy S."/>
            <person name="Zhang X."/>
            <person name="Dehal P."/>
            <person name="Jiang R.H."/>
            <person name="Aerts A."/>
            <person name="Arredondo F.D."/>
            <person name="Baxter L."/>
            <person name="Bensasson D."/>
            <person name="Beynon J.L."/>
            <person name="Chapman J."/>
            <person name="Damasceno C.M."/>
            <person name="Dorrance A.E."/>
            <person name="Dou D."/>
            <person name="Dickerman A.W."/>
            <person name="Dubchak I.L."/>
            <person name="Garbelotto M."/>
            <person name="Gijzen M."/>
            <person name="Gordon S.G."/>
            <person name="Govers F."/>
            <person name="Grunwald N.J."/>
            <person name="Huang W."/>
            <person name="Ivors K.L."/>
            <person name="Jones R.W."/>
            <person name="Kamoun S."/>
            <person name="Krampis K."/>
            <person name="Lamour K.H."/>
            <person name="Lee M.K."/>
            <person name="McDonald W.H."/>
            <person name="Medina M."/>
            <person name="Meijer H.J."/>
            <person name="Nordberg E.K."/>
            <person name="Maclean D.J."/>
            <person name="Ospina-Giraldo M.D."/>
            <person name="Morris P.F."/>
            <person name="Phuntumart V."/>
            <person name="Putnam N.H."/>
            <person name="Rash S."/>
            <person name="Rose J.K."/>
            <person name="Sakihama Y."/>
            <person name="Salamov A.A."/>
            <person name="Savidor A."/>
            <person name="Scheuring C.F."/>
            <person name="Smith B.M."/>
            <person name="Sobral B.W."/>
            <person name="Terry A."/>
            <person name="Torto-Alalibo T.A."/>
            <person name="Win J."/>
            <person name="Xu Z."/>
            <person name="Zhang H."/>
            <person name="Grigoriev I.V."/>
            <person name="Rokhsar D.S."/>
            <person name="Boore J.L."/>
        </authorList>
    </citation>
    <scope>NUCLEOTIDE SEQUENCE [LARGE SCALE GENOMIC DNA]</scope>
    <source>
        <strain evidence="2 3">P6497</strain>
    </source>
</reference>
<evidence type="ECO:0000256" key="1">
    <source>
        <dbReference type="SAM" id="MobiDB-lite"/>
    </source>
</evidence>
<feature type="compositionally biased region" description="Low complexity" evidence="1">
    <location>
        <begin position="286"/>
        <end position="305"/>
    </location>
</feature>
<dbReference type="AlphaFoldDB" id="G4ZLW3"/>
<feature type="region of interest" description="Disordered" evidence="1">
    <location>
        <begin position="467"/>
        <end position="515"/>
    </location>
</feature>
<feature type="region of interest" description="Disordered" evidence="1">
    <location>
        <begin position="1"/>
        <end position="70"/>
    </location>
</feature>
<feature type="compositionally biased region" description="Basic residues" evidence="1">
    <location>
        <begin position="314"/>
        <end position="323"/>
    </location>
</feature>
<dbReference type="GeneID" id="20646688"/>
<dbReference type="KEGG" id="psoj:PHYSODRAFT_333567"/>
<evidence type="ECO:0000313" key="2">
    <source>
        <dbReference type="EMBL" id="EGZ15298.1"/>
    </source>
</evidence>